<evidence type="ECO:0000256" key="4">
    <source>
        <dbReference type="ARBA" id="ARBA00023163"/>
    </source>
</evidence>
<dbReference type="InterPro" id="IPR036388">
    <property type="entry name" value="WH-like_DNA-bd_sf"/>
</dbReference>
<dbReference type="RefSeq" id="WP_022684011.1">
    <property type="nucleotide sequence ID" value="NZ_QXFM01000111.1"/>
</dbReference>
<dbReference type="PANTHER" id="PTHR30126">
    <property type="entry name" value="HTH-TYPE TRANSCRIPTIONAL REGULATOR"/>
    <property type="match status" value="1"/>
</dbReference>
<accession>A0A3A1P2D5</accession>
<keyword evidence="4" id="KW-0804">Transcription</keyword>
<evidence type="ECO:0000256" key="2">
    <source>
        <dbReference type="ARBA" id="ARBA00023015"/>
    </source>
</evidence>
<dbReference type="OrthoDB" id="7840053at2"/>
<dbReference type="InterPro" id="IPR036390">
    <property type="entry name" value="WH_DNA-bd_sf"/>
</dbReference>
<dbReference type="Gene3D" id="3.40.190.10">
    <property type="entry name" value="Periplasmic binding protein-like II"/>
    <property type="match status" value="2"/>
</dbReference>
<evidence type="ECO:0000259" key="5">
    <source>
        <dbReference type="PROSITE" id="PS50931"/>
    </source>
</evidence>
<dbReference type="EMBL" id="QXFM01000111">
    <property type="protein sequence ID" value="RIV83759.1"/>
    <property type="molecule type" value="Genomic_DNA"/>
</dbReference>
<dbReference type="GO" id="GO:0003700">
    <property type="term" value="F:DNA-binding transcription factor activity"/>
    <property type="evidence" value="ECO:0007669"/>
    <property type="project" value="InterPro"/>
</dbReference>
<evidence type="ECO:0000313" key="6">
    <source>
        <dbReference type="EMBL" id="RIV83759.1"/>
    </source>
</evidence>
<gene>
    <name evidence="6" type="ORF">D2V17_12630</name>
</gene>
<keyword evidence="3" id="KW-0238">DNA-binding</keyword>
<organism evidence="6 7">
    <name type="scientific">Aurantiacibacter xanthus</name>
    <dbReference type="NCBI Taxonomy" id="1784712"/>
    <lineage>
        <taxon>Bacteria</taxon>
        <taxon>Pseudomonadati</taxon>
        <taxon>Pseudomonadota</taxon>
        <taxon>Alphaproteobacteria</taxon>
        <taxon>Sphingomonadales</taxon>
        <taxon>Erythrobacteraceae</taxon>
        <taxon>Aurantiacibacter</taxon>
    </lineage>
</organism>
<dbReference type="PANTHER" id="PTHR30126:SF98">
    <property type="entry name" value="HTH-TYPE TRANSCRIPTIONAL ACTIVATOR BAUR"/>
    <property type="match status" value="1"/>
</dbReference>
<keyword evidence="2" id="KW-0805">Transcription regulation</keyword>
<dbReference type="GO" id="GO:0000976">
    <property type="term" value="F:transcription cis-regulatory region binding"/>
    <property type="evidence" value="ECO:0007669"/>
    <property type="project" value="TreeGrafter"/>
</dbReference>
<sequence length="389" mass="41678">MERFNVNLRHLRAFLAIMETGSVTAAARAVHLTQPAVTQGIAKLERRFEASLFERQPGQMIPTPAAELLAYRAAPIMRLVGQARATAAQVSAFLALARAGGYAGAATAMDLSEASVHRAVSDLSLALGQTLVERRGRGVVLTARGFALARNFRLALAELRSADVELAALRGQETGRITIGAMPLSRARVLPSAIAAFHRVKSDIDVVVVEGSYAELAGPLHDGEIDMMVGAVRPRVSADITQTALFDDPLIVLAAAHHPLARAAEAPTIADLARFPWIVAAAGTPLRNHWRSIFETAGVEPPRVPIECGSVMMVRQILIESDFLTLLSPDQVSVELEAGWLVKIESAASLPSRTIGLTLRADWRPTPAQATMINLIEGQARLLGDHETS</sequence>
<feature type="domain" description="HTH lysR-type" evidence="5">
    <location>
        <begin position="89"/>
        <end position="142"/>
    </location>
</feature>
<name>A0A3A1P2D5_9SPHN</name>
<reference evidence="6 7" key="1">
    <citation type="submission" date="2018-08" db="EMBL/GenBank/DDBJ databases">
        <title>Erythrobacter zhengii sp.nov., a bacterium isolated from deep-sea sediment.</title>
        <authorList>
            <person name="Fang C."/>
            <person name="Wu Y.-H."/>
            <person name="Sun C."/>
            <person name="Wang H."/>
            <person name="Cheng H."/>
            <person name="Meng F.-X."/>
            <person name="Wang C.-S."/>
            <person name="Xu X.-W."/>
        </authorList>
    </citation>
    <scope>NUCLEOTIDE SEQUENCE [LARGE SCALE GENOMIC DNA]</scope>
    <source>
        <strain evidence="6 7">CCTCC AB 2015396</strain>
    </source>
</reference>
<dbReference type="Pfam" id="PF03466">
    <property type="entry name" value="LysR_substrate"/>
    <property type="match status" value="1"/>
</dbReference>
<dbReference type="InterPro" id="IPR005119">
    <property type="entry name" value="LysR_subst-bd"/>
</dbReference>
<proteinExistence type="inferred from homology"/>
<evidence type="ECO:0000256" key="1">
    <source>
        <dbReference type="ARBA" id="ARBA00009437"/>
    </source>
</evidence>
<dbReference type="Pfam" id="PF00126">
    <property type="entry name" value="HTH_1"/>
    <property type="match status" value="2"/>
</dbReference>
<evidence type="ECO:0000313" key="7">
    <source>
        <dbReference type="Proteomes" id="UP000265366"/>
    </source>
</evidence>
<dbReference type="PRINTS" id="PR00039">
    <property type="entry name" value="HTHLYSR"/>
</dbReference>
<comment type="similarity">
    <text evidence="1">Belongs to the LysR transcriptional regulatory family.</text>
</comment>
<dbReference type="SUPFAM" id="SSF46785">
    <property type="entry name" value="Winged helix' DNA-binding domain"/>
    <property type="match status" value="2"/>
</dbReference>
<dbReference type="InterPro" id="IPR000847">
    <property type="entry name" value="LysR_HTH_N"/>
</dbReference>
<keyword evidence="7" id="KW-1185">Reference proteome</keyword>
<dbReference type="PROSITE" id="PS50931">
    <property type="entry name" value="HTH_LYSR"/>
    <property type="match status" value="2"/>
</dbReference>
<dbReference type="SUPFAM" id="SSF53850">
    <property type="entry name" value="Periplasmic binding protein-like II"/>
    <property type="match status" value="1"/>
</dbReference>
<comment type="caution">
    <text evidence="6">The sequence shown here is derived from an EMBL/GenBank/DDBJ whole genome shotgun (WGS) entry which is preliminary data.</text>
</comment>
<feature type="domain" description="HTH lysR-type" evidence="5">
    <location>
        <begin position="6"/>
        <end position="63"/>
    </location>
</feature>
<dbReference type="Gene3D" id="1.10.10.10">
    <property type="entry name" value="Winged helix-like DNA-binding domain superfamily/Winged helix DNA-binding domain"/>
    <property type="match status" value="2"/>
</dbReference>
<dbReference type="AlphaFoldDB" id="A0A3A1P2D5"/>
<protein>
    <submittedName>
        <fullName evidence="6">LysR family transcriptional regulator</fullName>
    </submittedName>
</protein>
<evidence type="ECO:0000256" key="3">
    <source>
        <dbReference type="ARBA" id="ARBA00023125"/>
    </source>
</evidence>
<dbReference type="Proteomes" id="UP000265366">
    <property type="component" value="Unassembled WGS sequence"/>
</dbReference>